<dbReference type="PANTHER" id="PTHR43135:SF3">
    <property type="entry name" value="ALPHA-D-RIBOSE 1-METHYLPHOSPHONATE 5-TRIPHOSPHATE DIPHOSPHATASE"/>
    <property type="match status" value="1"/>
</dbReference>
<dbReference type="InterPro" id="IPR006680">
    <property type="entry name" value="Amidohydro-rel"/>
</dbReference>
<evidence type="ECO:0000259" key="1">
    <source>
        <dbReference type="Pfam" id="PF01979"/>
    </source>
</evidence>
<dbReference type="InterPro" id="IPR032466">
    <property type="entry name" value="Metal_Hydrolase"/>
</dbReference>
<gene>
    <name evidence="2" type="ORF">SAMN04487819_106175</name>
</gene>
<name>A0A1I1WXG3_9ACTN</name>
<dbReference type="PANTHER" id="PTHR43135">
    <property type="entry name" value="ALPHA-D-RIBOSE 1-METHYLPHOSPHONATE 5-TRIPHOSPHATE DIPHOSPHATASE"/>
    <property type="match status" value="1"/>
</dbReference>
<dbReference type="EMBL" id="FOMZ01000006">
    <property type="protein sequence ID" value="SFD99875.1"/>
    <property type="molecule type" value="Genomic_DNA"/>
</dbReference>
<keyword evidence="3" id="KW-1185">Reference proteome</keyword>
<dbReference type="GO" id="GO:0016787">
    <property type="term" value="F:hydrolase activity"/>
    <property type="evidence" value="ECO:0007669"/>
    <property type="project" value="InterPro"/>
</dbReference>
<dbReference type="Gene3D" id="3.20.20.140">
    <property type="entry name" value="Metal-dependent hydrolases"/>
    <property type="match status" value="1"/>
</dbReference>
<reference evidence="3" key="1">
    <citation type="submission" date="2016-10" db="EMBL/GenBank/DDBJ databases">
        <authorList>
            <person name="Varghese N."/>
            <person name="Submissions S."/>
        </authorList>
    </citation>
    <scope>NUCLEOTIDE SEQUENCE [LARGE SCALE GENOMIC DNA]</scope>
    <source>
        <strain evidence="3">DSM 45004</strain>
    </source>
</reference>
<evidence type="ECO:0000313" key="3">
    <source>
        <dbReference type="Proteomes" id="UP000198716"/>
    </source>
</evidence>
<dbReference type="Pfam" id="PF01979">
    <property type="entry name" value="Amidohydro_1"/>
    <property type="match status" value="1"/>
</dbReference>
<dbReference type="InterPro" id="IPR051781">
    <property type="entry name" value="Metallo-dep_Hydrolase"/>
</dbReference>
<dbReference type="AlphaFoldDB" id="A0A1I1WXG3"/>
<organism evidence="2 3">
    <name type="scientific">Actinopolyspora alba</name>
    <dbReference type="NCBI Taxonomy" id="673379"/>
    <lineage>
        <taxon>Bacteria</taxon>
        <taxon>Bacillati</taxon>
        <taxon>Actinomycetota</taxon>
        <taxon>Actinomycetes</taxon>
        <taxon>Actinopolysporales</taxon>
        <taxon>Actinopolysporaceae</taxon>
        <taxon>Actinopolyspora</taxon>
        <taxon>Actinopolyspora alba group</taxon>
    </lineage>
</organism>
<sequence length="394" mass="42894">MPEPVEIVTVRRILTESVRVTSSTAGKHPIRIVGTCVIRDEPARRRDMTEYCWLLADSAWWGQDTWWGRCALPLHDGLPAGPPRTREQVPDSARATYLRGTLLPGLHDAHVHSGLVELREVRAGGIARVDDLGSSPTRIAELLAHDDSSLPVCRFAGAMLTAPGGYPSTRDWAQPDLYRQVTSERDARLAVAEQRDLGANSIKITLHTRAGPVLGDDVLRVIVDTAHDNGLYVVAHTEGTDTFSTALRHGVDRLAHVPWTERIDEAALAAARGMIWISTLDIHGYGHRTAELECAQDNLRRFREHGGTVRYGTDLGNGPLPLGVNAREVAALQQAGMSVDDVLLAMTDPDLSAPPCVIPEGLDSDPTGLATALSTARVVRLTDEKHPGKRRAHD</sequence>
<proteinExistence type="predicted"/>
<protein>
    <submittedName>
        <fullName evidence="2">Imidazolonepropionase</fullName>
    </submittedName>
</protein>
<dbReference type="Proteomes" id="UP000198716">
    <property type="component" value="Unassembled WGS sequence"/>
</dbReference>
<evidence type="ECO:0000313" key="2">
    <source>
        <dbReference type="EMBL" id="SFD99875.1"/>
    </source>
</evidence>
<feature type="domain" description="Amidohydrolase-related" evidence="1">
    <location>
        <begin position="102"/>
        <end position="314"/>
    </location>
</feature>
<dbReference type="SUPFAM" id="SSF51556">
    <property type="entry name" value="Metallo-dependent hydrolases"/>
    <property type="match status" value="1"/>
</dbReference>
<accession>A0A1I1WXG3</accession>